<evidence type="ECO:0000259" key="15">
    <source>
        <dbReference type="Pfam" id="PF07715"/>
    </source>
</evidence>
<keyword evidence="7" id="KW-0406">Ion transport</keyword>
<evidence type="ECO:0000256" key="13">
    <source>
        <dbReference type="SAM" id="SignalP"/>
    </source>
</evidence>
<dbReference type="Pfam" id="PF07715">
    <property type="entry name" value="Plug"/>
    <property type="match status" value="1"/>
</dbReference>
<evidence type="ECO:0000259" key="14">
    <source>
        <dbReference type="Pfam" id="PF00593"/>
    </source>
</evidence>
<dbReference type="RefSeq" id="WP_070934550.1">
    <property type="nucleotide sequence ID" value="NZ_MIPT01000001.1"/>
</dbReference>
<dbReference type="OrthoDB" id="7455914at2"/>
<comment type="subcellular location">
    <subcellularLocation>
        <location evidence="1 11">Cell outer membrane</location>
        <topology evidence="1 11">Multi-pass membrane protein</topology>
    </subcellularLocation>
</comment>
<evidence type="ECO:0000313" key="16">
    <source>
        <dbReference type="EMBL" id="OHT21430.1"/>
    </source>
</evidence>
<organism evidence="16 17">
    <name type="scientific">Edaphosphingomonas haloaromaticamans</name>
    <dbReference type="NCBI Taxonomy" id="653954"/>
    <lineage>
        <taxon>Bacteria</taxon>
        <taxon>Pseudomonadati</taxon>
        <taxon>Pseudomonadota</taxon>
        <taxon>Alphaproteobacteria</taxon>
        <taxon>Sphingomonadales</taxon>
        <taxon>Rhizorhabdaceae</taxon>
        <taxon>Edaphosphingomonas</taxon>
    </lineage>
</organism>
<dbReference type="Proteomes" id="UP000179467">
    <property type="component" value="Unassembled WGS sequence"/>
</dbReference>
<keyword evidence="6" id="KW-0408">Iron</keyword>
<dbReference type="PANTHER" id="PTHR32552">
    <property type="entry name" value="FERRICHROME IRON RECEPTOR-RELATED"/>
    <property type="match status" value="1"/>
</dbReference>
<proteinExistence type="inferred from homology"/>
<sequence length="773" mass="83847">MQNDICLTRSVARALLAGTAFMALAVPALAAEVAPAEAAAPESASPESGGLSEIVVTATKRETNLQKTPISISVMDSKALTERHAQSLLDLGDGAIPGLRVATFEARQSALTIGIRGIVPLDANQPAREQGVGVYIDGVYLGRQQGLNAALMDIERIEVLKGPQGTLFGRNTEGGALSIVTKGPSGEFGFRGTAGIGNYGAYNADAHLDLPEFHNFSLKVDGVVQYRDPTVKNPLPGQTGWNYYDRRGVKATLRWQPSTDFTADYSYDNGYDANSPFYSQLVNYNPLNKPAGAIAPLPPIVVVGDKRMDVADIGVPQQPSVDKTFGHTLHLNWKVAPEVELRSITAYREVSVEQWDNSGGAHRVPVYAPNGNFSRYSLAGLWQHQFSQEFQAVGSTGNLDYVAGLYYFNEKASDDASTPSSNQWNADGTGYTILDPTPTIRGHRSIDRASTAWSKSYAAYGQLTYTPDLMGGITHLTVGGRYTHDNKHGELTTVNNAPTDFTFREKNDRFDPMVTLAVDATQDINLYAKFATGYRAGGASSRSLTYRSFGPEKVKSYEIGAKTELFDHMLRLNLAGYIMDRTGSQIDFSLVTPQPNGSTRNTLETINAPGTTKIRGVEAEATLSPMQGLTLNAAYAYTYTKIPPTLNPFSGVVQPVFIVFTPRNTASGAVDYSVPVGGVTARLHLDANYAQATQTFDQFAMKADSSFIVNGRLSLADISLANDSSKLTVSVWSRNLFNEAHIYRRDPSNQATLGDYANYNEPRTYGLEASIRF</sequence>
<dbReference type="InterPro" id="IPR000531">
    <property type="entry name" value="Beta-barrel_TonB"/>
</dbReference>
<dbReference type="GO" id="GO:0009279">
    <property type="term" value="C:cell outer membrane"/>
    <property type="evidence" value="ECO:0007669"/>
    <property type="project" value="UniProtKB-SubCell"/>
</dbReference>
<keyword evidence="10 11" id="KW-0998">Cell outer membrane</keyword>
<keyword evidence="17" id="KW-1185">Reference proteome</keyword>
<keyword evidence="13" id="KW-0732">Signal</keyword>
<gene>
    <name evidence="16" type="primary">fhuA_3</name>
    <name evidence="16" type="ORF">BHE75_03437</name>
</gene>
<reference evidence="16 17" key="1">
    <citation type="submission" date="2016-09" db="EMBL/GenBank/DDBJ databases">
        <title>Metabolic pathway, cell adaptation mechanisms and a novel monoxygenase revealed through proteogenomic-transcription analysis of a Sphingomonas haloaromaticamans strain degrading the fungicide ortho-phenylphenol.</title>
        <authorList>
            <person name="Perruchon C."/>
            <person name="Papadopoulou E.S."/>
            <person name="Rousidou C."/>
            <person name="Vasileiadis S."/>
            <person name="Tanou G."/>
            <person name="Amoutzias G."/>
            <person name="Molassiotis A."/>
            <person name="Karpouzas D.G."/>
        </authorList>
    </citation>
    <scope>NUCLEOTIDE SEQUENCE [LARGE SCALE GENOMIC DNA]</scope>
    <source>
        <strain evidence="16 17">P3</strain>
    </source>
</reference>
<protein>
    <submittedName>
        <fullName evidence="16">Ferrichrome-iron receptor</fullName>
    </submittedName>
</protein>
<evidence type="ECO:0000256" key="10">
    <source>
        <dbReference type="ARBA" id="ARBA00023237"/>
    </source>
</evidence>
<dbReference type="PANTHER" id="PTHR32552:SF81">
    <property type="entry name" value="TONB-DEPENDENT OUTER MEMBRANE RECEPTOR"/>
    <property type="match status" value="1"/>
</dbReference>
<evidence type="ECO:0000256" key="6">
    <source>
        <dbReference type="ARBA" id="ARBA00023004"/>
    </source>
</evidence>
<evidence type="ECO:0000256" key="12">
    <source>
        <dbReference type="RuleBase" id="RU003357"/>
    </source>
</evidence>
<evidence type="ECO:0000256" key="8">
    <source>
        <dbReference type="ARBA" id="ARBA00023077"/>
    </source>
</evidence>
<keyword evidence="3 11" id="KW-1134">Transmembrane beta strand</keyword>
<keyword evidence="5 11" id="KW-0812">Transmembrane</keyword>
<dbReference type="Pfam" id="PF00593">
    <property type="entry name" value="TonB_dep_Rec_b-barrel"/>
    <property type="match status" value="1"/>
</dbReference>
<dbReference type="InterPro" id="IPR036942">
    <property type="entry name" value="Beta-barrel_TonB_sf"/>
</dbReference>
<dbReference type="EMBL" id="MIPT01000001">
    <property type="protein sequence ID" value="OHT21430.1"/>
    <property type="molecule type" value="Genomic_DNA"/>
</dbReference>
<keyword evidence="2 11" id="KW-0813">Transport</keyword>
<evidence type="ECO:0000256" key="2">
    <source>
        <dbReference type="ARBA" id="ARBA00022448"/>
    </source>
</evidence>
<feature type="signal peptide" evidence="13">
    <location>
        <begin position="1"/>
        <end position="30"/>
    </location>
</feature>
<evidence type="ECO:0000256" key="4">
    <source>
        <dbReference type="ARBA" id="ARBA00022496"/>
    </source>
</evidence>
<evidence type="ECO:0000256" key="3">
    <source>
        <dbReference type="ARBA" id="ARBA00022452"/>
    </source>
</evidence>
<dbReference type="PROSITE" id="PS52016">
    <property type="entry name" value="TONB_DEPENDENT_REC_3"/>
    <property type="match status" value="1"/>
</dbReference>
<comment type="similarity">
    <text evidence="11 12">Belongs to the TonB-dependent receptor family.</text>
</comment>
<feature type="chain" id="PRO_5010369459" evidence="13">
    <location>
        <begin position="31"/>
        <end position="773"/>
    </location>
</feature>
<evidence type="ECO:0000313" key="17">
    <source>
        <dbReference type="Proteomes" id="UP000179467"/>
    </source>
</evidence>
<evidence type="ECO:0000256" key="7">
    <source>
        <dbReference type="ARBA" id="ARBA00023065"/>
    </source>
</evidence>
<evidence type="ECO:0000256" key="5">
    <source>
        <dbReference type="ARBA" id="ARBA00022692"/>
    </source>
</evidence>
<dbReference type="AlphaFoldDB" id="A0A1S1HLL9"/>
<dbReference type="InterPro" id="IPR012910">
    <property type="entry name" value="Plug_dom"/>
</dbReference>
<keyword evidence="9 11" id="KW-0472">Membrane</keyword>
<dbReference type="InterPro" id="IPR039426">
    <property type="entry name" value="TonB-dep_rcpt-like"/>
</dbReference>
<name>A0A1S1HLL9_9SPHN</name>
<evidence type="ECO:0000256" key="1">
    <source>
        <dbReference type="ARBA" id="ARBA00004571"/>
    </source>
</evidence>
<evidence type="ECO:0000256" key="11">
    <source>
        <dbReference type="PROSITE-ProRule" id="PRU01360"/>
    </source>
</evidence>
<keyword evidence="8 12" id="KW-0798">TonB box</keyword>
<dbReference type="Gene3D" id="2.40.170.20">
    <property type="entry name" value="TonB-dependent receptor, beta-barrel domain"/>
    <property type="match status" value="1"/>
</dbReference>
<keyword evidence="16" id="KW-0675">Receptor</keyword>
<dbReference type="SUPFAM" id="SSF56935">
    <property type="entry name" value="Porins"/>
    <property type="match status" value="1"/>
</dbReference>
<feature type="domain" description="TonB-dependent receptor plug" evidence="15">
    <location>
        <begin position="65"/>
        <end position="176"/>
    </location>
</feature>
<evidence type="ECO:0000256" key="9">
    <source>
        <dbReference type="ARBA" id="ARBA00023136"/>
    </source>
</evidence>
<feature type="domain" description="TonB-dependent receptor-like beta-barrel" evidence="14">
    <location>
        <begin position="255"/>
        <end position="735"/>
    </location>
</feature>
<dbReference type="GO" id="GO:0006826">
    <property type="term" value="P:iron ion transport"/>
    <property type="evidence" value="ECO:0007669"/>
    <property type="project" value="UniProtKB-KW"/>
</dbReference>
<comment type="caution">
    <text evidence="16">The sequence shown here is derived from an EMBL/GenBank/DDBJ whole genome shotgun (WGS) entry which is preliminary data.</text>
</comment>
<accession>A0A1S1HLL9</accession>
<keyword evidence="4" id="KW-0410">Iron transport</keyword>